<dbReference type="Pfam" id="PF12906">
    <property type="entry name" value="RINGv"/>
    <property type="match status" value="1"/>
</dbReference>
<proteinExistence type="predicted"/>
<evidence type="ECO:0000256" key="3">
    <source>
        <dbReference type="ARBA" id="ARBA00022833"/>
    </source>
</evidence>
<feature type="non-terminal residue" evidence="6">
    <location>
        <position position="486"/>
    </location>
</feature>
<dbReference type="Pfam" id="PF00498">
    <property type="entry name" value="FHA"/>
    <property type="match status" value="1"/>
</dbReference>
<evidence type="ECO:0000259" key="4">
    <source>
        <dbReference type="PROSITE" id="PS50006"/>
    </source>
</evidence>
<dbReference type="SMART" id="SM00240">
    <property type="entry name" value="FHA"/>
    <property type="match status" value="1"/>
</dbReference>
<evidence type="ECO:0000256" key="1">
    <source>
        <dbReference type="ARBA" id="ARBA00022723"/>
    </source>
</evidence>
<evidence type="ECO:0000256" key="2">
    <source>
        <dbReference type="ARBA" id="ARBA00022771"/>
    </source>
</evidence>
<dbReference type="SMART" id="SM00744">
    <property type="entry name" value="RINGv"/>
    <property type="match status" value="1"/>
</dbReference>
<gene>
    <name evidence="6" type="ORF">IE077_001764</name>
</gene>
<dbReference type="PROSITE" id="PS51292">
    <property type="entry name" value="ZF_RING_CH"/>
    <property type="match status" value="1"/>
</dbReference>
<dbReference type="SUPFAM" id="SSF49879">
    <property type="entry name" value="SMAD/FHA domain"/>
    <property type="match status" value="1"/>
</dbReference>
<evidence type="ECO:0000259" key="5">
    <source>
        <dbReference type="PROSITE" id="PS51292"/>
    </source>
</evidence>
<evidence type="ECO:0000313" key="6">
    <source>
        <dbReference type="EMBL" id="KAF8819058.1"/>
    </source>
</evidence>
<dbReference type="InterPro" id="IPR011016">
    <property type="entry name" value="Znf_RING-CH"/>
</dbReference>
<dbReference type="SUPFAM" id="SSF57850">
    <property type="entry name" value="RING/U-box"/>
    <property type="match status" value="1"/>
</dbReference>
<dbReference type="Gene3D" id="3.30.40.10">
    <property type="entry name" value="Zinc/RING finger domain, C3HC4 (zinc finger)"/>
    <property type="match status" value="1"/>
</dbReference>
<dbReference type="Proteomes" id="UP000823046">
    <property type="component" value="Unassembled WGS sequence"/>
</dbReference>
<name>A0ABQ7J4Z1_9APIC</name>
<dbReference type="PANTHER" id="PTHR46210:SF1">
    <property type="entry name" value="FHA DOMAIN-CONTAINING PROTEIN"/>
    <property type="match status" value="1"/>
</dbReference>
<keyword evidence="7" id="KW-1185">Reference proteome</keyword>
<feature type="domain" description="FHA" evidence="4">
    <location>
        <begin position="374"/>
        <end position="423"/>
    </location>
</feature>
<protein>
    <submittedName>
        <fullName evidence="6">FHA domain-containing protein</fullName>
    </submittedName>
</protein>
<keyword evidence="3" id="KW-0862">Zinc</keyword>
<comment type="caution">
    <text evidence="6">The sequence shown here is derived from an EMBL/GenBank/DDBJ whole genome shotgun (WGS) entry which is preliminary data.</text>
</comment>
<dbReference type="PROSITE" id="PS50006">
    <property type="entry name" value="FHA_DOMAIN"/>
    <property type="match status" value="1"/>
</dbReference>
<sequence length="486" mass="53917">MATALSRSLFGQLAGKISPVSIRSRRCIYLQATTWESDSHGDSYCVLRDGSTVSILHEDEAINYLRSHSEAVILLKLCSDGDAFYIFSGSALAVDKRHSIESKRMNERLWLVVRSAENGVRITNGDIMKLGRYKLRVKEAVTLSQESQHAFLDAHPCHDSDDCETVAPDGEVMAVTDTENGINPFLTTEAFPTPTEKEYLNVECSGKVSNSEGNDALAHSIKFSGEPLESISTDLQSANIQKISSHCYSGYIDNVATRSCRICLSNFEEFGNPMVSPCKCKGSMEFVHLTCLRTWMKGRLNIQNGNSAAAVSFFWRALDCELCKTAYPIFVNAASRKIELLSIPRPSAPYLIVEPTVTTGHGMHIICLANKKSARFGRSHGSDVRLSDISVSRFHATIRYHKNNFLLKDQCSKFGTLIEIKRGFKLENFNSGLALQVGRTVISIRIKRNWKLLQFCGGSIDSAEQDINSYDSSDNVVSEDAYRALS</sequence>
<evidence type="ECO:0000313" key="7">
    <source>
        <dbReference type="Proteomes" id="UP000823046"/>
    </source>
</evidence>
<accession>A0ABQ7J4Z1</accession>
<keyword evidence="1" id="KW-0479">Metal-binding</keyword>
<dbReference type="EMBL" id="JADAQX010000992">
    <property type="protein sequence ID" value="KAF8819058.1"/>
    <property type="molecule type" value="Genomic_DNA"/>
</dbReference>
<dbReference type="InterPro" id="IPR008984">
    <property type="entry name" value="SMAD_FHA_dom_sf"/>
</dbReference>
<dbReference type="CDD" id="cd16495">
    <property type="entry name" value="RING_CH-C4HC3_MARCH"/>
    <property type="match status" value="1"/>
</dbReference>
<dbReference type="InterPro" id="IPR013083">
    <property type="entry name" value="Znf_RING/FYVE/PHD"/>
</dbReference>
<keyword evidence="2" id="KW-0863">Zinc-finger</keyword>
<dbReference type="Gene3D" id="2.60.200.20">
    <property type="match status" value="1"/>
</dbReference>
<dbReference type="InterPro" id="IPR000253">
    <property type="entry name" value="FHA_dom"/>
</dbReference>
<feature type="domain" description="RING-CH-type" evidence="5">
    <location>
        <begin position="252"/>
        <end position="330"/>
    </location>
</feature>
<dbReference type="PANTHER" id="PTHR46210">
    <property type="entry name" value="FHA DOMAIN-CONTAINING PROTEIN"/>
    <property type="match status" value="1"/>
</dbReference>
<dbReference type="CDD" id="cd00060">
    <property type="entry name" value="FHA"/>
    <property type="match status" value="1"/>
</dbReference>
<reference evidence="6 7" key="1">
    <citation type="journal article" date="2020" name="bioRxiv">
        <title>Metabolic contributions of an alphaproteobacterial endosymbiont in the apicomplexan Cardiosporidium cionae.</title>
        <authorList>
            <person name="Hunter E.S."/>
            <person name="Paight C.J."/>
            <person name="Lane C.E."/>
        </authorList>
    </citation>
    <scope>NUCLEOTIDE SEQUENCE [LARGE SCALE GENOMIC DNA]</scope>
    <source>
        <strain evidence="6">ESH_2018</strain>
    </source>
</reference>
<organism evidence="6 7">
    <name type="scientific">Cardiosporidium cionae</name>
    <dbReference type="NCBI Taxonomy" id="476202"/>
    <lineage>
        <taxon>Eukaryota</taxon>
        <taxon>Sar</taxon>
        <taxon>Alveolata</taxon>
        <taxon>Apicomplexa</taxon>
        <taxon>Aconoidasida</taxon>
        <taxon>Nephromycida</taxon>
        <taxon>Cardiosporidium</taxon>
    </lineage>
</organism>